<dbReference type="Proteomes" id="UP000054928">
    <property type="component" value="Unassembled WGS sequence"/>
</dbReference>
<evidence type="ECO:0000256" key="1">
    <source>
        <dbReference type="SAM" id="MobiDB-lite"/>
    </source>
</evidence>
<dbReference type="PANTHER" id="PTHR34415">
    <property type="entry name" value="INTEGRASE CATALYTIC DOMAIN-CONTAINING PROTEIN"/>
    <property type="match status" value="1"/>
</dbReference>
<organism evidence="3 4">
    <name type="scientific">Plasmopara halstedii</name>
    <name type="common">Downy mildew of sunflower</name>
    <dbReference type="NCBI Taxonomy" id="4781"/>
    <lineage>
        <taxon>Eukaryota</taxon>
        <taxon>Sar</taxon>
        <taxon>Stramenopiles</taxon>
        <taxon>Oomycota</taxon>
        <taxon>Peronosporomycetes</taxon>
        <taxon>Peronosporales</taxon>
        <taxon>Peronosporaceae</taxon>
        <taxon>Plasmopara</taxon>
    </lineage>
</organism>
<feature type="region of interest" description="Disordered" evidence="1">
    <location>
        <begin position="677"/>
        <end position="738"/>
    </location>
</feature>
<dbReference type="OrthoDB" id="166559at2759"/>
<reference evidence="4" key="1">
    <citation type="submission" date="2014-09" db="EMBL/GenBank/DDBJ databases">
        <authorList>
            <person name="Sharma Rahul"/>
            <person name="Thines Marco"/>
        </authorList>
    </citation>
    <scope>NUCLEOTIDE SEQUENCE [LARGE SCALE GENOMIC DNA]</scope>
</reference>
<dbReference type="RefSeq" id="XP_024579518.1">
    <property type="nucleotide sequence ID" value="XM_024729108.1"/>
</dbReference>
<feature type="compositionally biased region" description="Low complexity" evidence="1">
    <location>
        <begin position="12"/>
        <end position="34"/>
    </location>
</feature>
<protein>
    <recommendedName>
        <fullName evidence="2">DUF7869 domain-containing protein</fullName>
    </recommendedName>
</protein>
<feature type="region of interest" description="Disordered" evidence="1">
    <location>
        <begin position="1"/>
        <end position="122"/>
    </location>
</feature>
<dbReference type="OMA" id="QSNVCDM"/>
<dbReference type="STRING" id="4781.A0A0P1AQK4"/>
<dbReference type="PANTHER" id="PTHR34415:SF1">
    <property type="entry name" value="INTEGRASE CATALYTIC DOMAIN-CONTAINING PROTEIN"/>
    <property type="match status" value="1"/>
</dbReference>
<feature type="compositionally biased region" description="Polar residues" evidence="1">
    <location>
        <begin position="1"/>
        <end position="11"/>
    </location>
</feature>
<keyword evidence="4" id="KW-1185">Reference proteome</keyword>
<evidence type="ECO:0000259" key="2">
    <source>
        <dbReference type="Pfam" id="PF25273"/>
    </source>
</evidence>
<evidence type="ECO:0000313" key="4">
    <source>
        <dbReference type="Proteomes" id="UP000054928"/>
    </source>
</evidence>
<proteinExistence type="predicted"/>
<dbReference type="InterPro" id="IPR057191">
    <property type="entry name" value="DUF7869"/>
</dbReference>
<dbReference type="Pfam" id="PF25273">
    <property type="entry name" value="DUF7869"/>
    <property type="match status" value="1"/>
</dbReference>
<evidence type="ECO:0000313" key="3">
    <source>
        <dbReference type="EMBL" id="CEG43149.1"/>
    </source>
</evidence>
<sequence length="738" mass="82930">MPVDQRSQQFGASAAACHPAVPASTTTQTSADSSCVGTPSVQPSCASPGASQVANVQLAQDTEPVAQALSEGSGEEYEELDSEEPSNSGDEDWSYDEGAVEEEQLTGESAESATEGDDQEDISINLTDVDVLQCVTTLIREDECDKGCLDGKVVELEWLVCSLDQLTKTEKTTCILTLLGVLMQTDTVERRRGSGARDKFHYYLPFVGKVCRPSFARCLGVQPLTLQRYKRRVREGNIAPKPHGNKLNKNAAKVDLVWLVKWFKCFADEVGEVVPVRVRMQKTKDGVVKKYYSREDYTLIPATFTWDRLFDEMHKYVSLGLRVQEPAPSTFRKLLSLHCPTIKIRASQSNVCDMCSIYQTRMRRGATAEQTEELGQHTESARRMRREYKKDKAAIRAVDGSNNNTAVFVMDFSQNLTIPSVTSTPSQWYFCSLLSVSLFGIFYENTGTQTNYLYDEFTSGKGSDQINSMLQHFIDTVLLPAGKKRLVVYADNCSGQNKNNFVIKFFLAQVQIGVFERIDYKFFVKGHTKNSCDRGFGHIRKHVGRSDCWTMDQIIAAVKDSATSNTTVRISREDSFFKSYKPIMSELYKTLVGVQQYQLFSMEEGKPGVVECRKGPDDEPVEQDLRRKIDDVLTDSVKVNRMMDHFVEKLSPPPPNAEKMADLYNKIRPYVPEEYQEDSVYAAPSRQQGDDAKAAKQARREHRTAMAIAAKKNFDQRGRDPSPAPKKRKRNNSETAVV</sequence>
<feature type="compositionally biased region" description="Acidic residues" evidence="1">
    <location>
        <begin position="73"/>
        <end position="105"/>
    </location>
</feature>
<feature type="domain" description="DUF7869" evidence="2">
    <location>
        <begin position="434"/>
        <end position="608"/>
    </location>
</feature>
<dbReference type="PROSITE" id="PS51257">
    <property type="entry name" value="PROKAR_LIPOPROTEIN"/>
    <property type="match status" value="1"/>
</dbReference>
<name>A0A0P1AQK4_PLAHL</name>
<accession>A0A0P1AQK4</accession>
<dbReference type="EMBL" id="CCYD01000653">
    <property type="protein sequence ID" value="CEG43149.1"/>
    <property type="molecule type" value="Genomic_DNA"/>
</dbReference>
<dbReference type="GeneID" id="36408418"/>
<feature type="compositionally biased region" description="Polar residues" evidence="1">
    <location>
        <begin position="35"/>
        <end position="60"/>
    </location>
</feature>
<dbReference type="AlphaFoldDB" id="A0A0P1AQK4"/>